<organism evidence="13 14">
    <name type="scientific">Hymenobacter setariae</name>
    <dbReference type="NCBI Taxonomy" id="2594794"/>
    <lineage>
        <taxon>Bacteria</taxon>
        <taxon>Pseudomonadati</taxon>
        <taxon>Bacteroidota</taxon>
        <taxon>Cytophagia</taxon>
        <taxon>Cytophagales</taxon>
        <taxon>Hymenobacteraceae</taxon>
        <taxon>Hymenobacter</taxon>
    </lineage>
</organism>
<keyword evidence="9" id="KW-0486">Methionine biosynthesis</keyword>
<comment type="cofactor">
    <cofactor evidence="1 12">
        <name>FAD</name>
        <dbReference type="ChEBI" id="CHEBI:57692"/>
    </cofactor>
</comment>
<sequence>MKVTEHLRRAEGKTLFSFEVLPPRKGENIHTLFSNIEPLMEFKPPFIDVTYHREEFVLRERPGGLLQRKAVRKRPGTVGICAAIKNRFDVDTVPHLICGGFAKEETENALIDLHFLGIDNVLALRGDPIKSEGHFQPHPDGHRYACDLIGQISELNHGRYHDHDEQYQPAGAEPILSTDFCIGTAGYPEKHFEAPNFGSDIRFLKEKVDRGADYIVTQMFFDNEEFFKFERRCRDAGITVPIIPGLKPLTTKSQLTALPRAFFLNIPETLAEAIHGAKDNAAAREVGIEWCLNQSRELMAHGVPCLHYYSMGKSEAIRRVAAGLF</sequence>
<comment type="catalytic activity">
    <reaction evidence="11">
        <text>(6S)-5-methyl-5,6,7,8-tetrahydrofolate + NAD(+) = (6R)-5,10-methylene-5,6,7,8-tetrahydrofolate + NADH + H(+)</text>
        <dbReference type="Rhea" id="RHEA:19821"/>
        <dbReference type="ChEBI" id="CHEBI:15378"/>
        <dbReference type="ChEBI" id="CHEBI:15636"/>
        <dbReference type="ChEBI" id="CHEBI:18608"/>
        <dbReference type="ChEBI" id="CHEBI:57540"/>
        <dbReference type="ChEBI" id="CHEBI:57945"/>
        <dbReference type="EC" id="1.5.1.54"/>
    </reaction>
    <physiologicalReaction direction="right-to-left" evidence="11">
        <dbReference type="Rhea" id="RHEA:19823"/>
    </physiologicalReaction>
</comment>
<dbReference type="EMBL" id="VMRJ01000002">
    <property type="protein sequence ID" value="TVT41155.1"/>
    <property type="molecule type" value="Genomic_DNA"/>
</dbReference>
<dbReference type="CDD" id="cd00537">
    <property type="entry name" value="MTHFR"/>
    <property type="match status" value="1"/>
</dbReference>
<keyword evidence="5 12" id="KW-0285">Flavoprotein</keyword>
<keyword evidence="4" id="KW-0028">Amino-acid biosynthesis</keyword>
<comment type="pathway">
    <text evidence="2 12">One-carbon metabolism; tetrahydrofolate interconversion.</text>
</comment>
<keyword evidence="7 12" id="KW-0560">Oxidoreductase</keyword>
<evidence type="ECO:0000256" key="4">
    <source>
        <dbReference type="ARBA" id="ARBA00022605"/>
    </source>
</evidence>
<dbReference type="InterPro" id="IPR029041">
    <property type="entry name" value="FAD-linked_oxidoreductase-like"/>
</dbReference>
<dbReference type="InterPro" id="IPR004620">
    <property type="entry name" value="MTHF_reductase_bac"/>
</dbReference>
<dbReference type="PANTHER" id="PTHR45754:SF3">
    <property type="entry name" value="METHYLENETETRAHYDROFOLATE REDUCTASE (NADPH)"/>
    <property type="match status" value="1"/>
</dbReference>
<keyword evidence="14" id="KW-1185">Reference proteome</keyword>
<comment type="pathway">
    <text evidence="10">Amino-acid biosynthesis; L-methionine biosynthesis via de novo pathway.</text>
</comment>
<evidence type="ECO:0000256" key="7">
    <source>
        <dbReference type="ARBA" id="ARBA00023002"/>
    </source>
</evidence>
<dbReference type="Proteomes" id="UP000317624">
    <property type="component" value="Unassembled WGS sequence"/>
</dbReference>
<evidence type="ECO:0000256" key="6">
    <source>
        <dbReference type="ARBA" id="ARBA00022827"/>
    </source>
</evidence>
<evidence type="ECO:0000256" key="3">
    <source>
        <dbReference type="ARBA" id="ARBA00006743"/>
    </source>
</evidence>
<dbReference type="PANTHER" id="PTHR45754">
    <property type="entry name" value="METHYLENETETRAHYDROFOLATE REDUCTASE"/>
    <property type="match status" value="1"/>
</dbReference>
<comment type="similarity">
    <text evidence="3 12">Belongs to the methylenetetrahydrofolate reductase family.</text>
</comment>
<protein>
    <recommendedName>
        <fullName evidence="12">Methylenetetrahydrofolate reductase</fullName>
        <ecNumber evidence="12">1.5.1.54</ecNumber>
    </recommendedName>
</protein>
<evidence type="ECO:0000256" key="1">
    <source>
        <dbReference type="ARBA" id="ARBA00001974"/>
    </source>
</evidence>
<proteinExistence type="inferred from homology"/>
<name>A0A558BXB8_9BACT</name>
<evidence type="ECO:0000256" key="11">
    <source>
        <dbReference type="ARBA" id="ARBA00048628"/>
    </source>
</evidence>
<evidence type="ECO:0000256" key="2">
    <source>
        <dbReference type="ARBA" id="ARBA00004777"/>
    </source>
</evidence>
<dbReference type="UniPathway" id="UPA00193"/>
<evidence type="ECO:0000256" key="8">
    <source>
        <dbReference type="ARBA" id="ARBA00023027"/>
    </source>
</evidence>
<dbReference type="Pfam" id="PF02219">
    <property type="entry name" value="MTHFR"/>
    <property type="match status" value="1"/>
</dbReference>
<dbReference type="GO" id="GO:0071949">
    <property type="term" value="F:FAD binding"/>
    <property type="evidence" value="ECO:0007669"/>
    <property type="project" value="TreeGrafter"/>
</dbReference>
<dbReference type="RefSeq" id="WP_144845753.1">
    <property type="nucleotide sequence ID" value="NZ_VMRJ01000002.1"/>
</dbReference>
<dbReference type="AlphaFoldDB" id="A0A558BXB8"/>
<keyword evidence="8" id="KW-0520">NAD</keyword>
<dbReference type="OrthoDB" id="9812555at2"/>
<comment type="caution">
    <text evidence="13">The sequence shown here is derived from an EMBL/GenBank/DDBJ whole genome shotgun (WGS) entry which is preliminary data.</text>
</comment>
<dbReference type="NCBIfam" id="TIGR00676">
    <property type="entry name" value="fadh2"/>
    <property type="match status" value="1"/>
</dbReference>
<keyword evidence="6 12" id="KW-0274">FAD</keyword>
<evidence type="ECO:0000256" key="5">
    <source>
        <dbReference type="ARBA" id="ARBA00022630"/>
    </source>
</evidence>
<dbReference type="GO" id="GO:0009086">
    <property type="term" value="P:methionine biosynthetic process"/>
    <property type="evidence" value="ECO:0007669"/>
    <property type="project" value="UniProtKB-KW"/>
</dbReference>
<evidence type="ECO:0000313" key="13">
    <source>
        <dbReference type="EMBL" id="TVT41155.1"/>
    </source>
</evidence>
<dbReference type="SUPFAM" id="SSF51730">
    <property type="entry name" value="FAD-linked oxidoreductase"/>
    <property type="match status" value="1"/>
</dbReference>
<evidence type="ECO:0000256" key="12">
    <source>
        <dbReference type="RuleBase" id="RU003862"/>
    </source>
</evidence>
<dbReference type="GO" id="GO:0005829">
    <property type="term" value="C:cytosol"/>
    <property type="evidence" value="ECO:0007669"/>
    <property type="project" value="InterPro"/>
</dbReference>
<dbReference type="GO" id="GO:0106312">
    <property type="term" value="F:methylenetetrahydrofolate reductase (NADH) activity"/>
    <property type="evidence" value="ECO:0007669"/>
    <property type="project" value="UniProtKB-EC"/>
</dbReference>
<evidence type="ECO:0000256" key="10">
    <source>
        <dbReference type="ARBA" id="ARBA00034478"/>
    </source>
</evidence>
<dbReference type="EC" id="1.5.1.54" evidence="12"/>
<evidence type="ECO:0000313" key="14">
    <source>
        <dbReference type="Proteomes" id="UP000317624"/>
    </source>
</evidence>
<gene>
    <name evidence="13" type="primary">metF</name>
    <name evidence="13" type="ORF">FNT36_06760</name>
</gene>
<dbReference type="GO" id="GO:0035999">
    <property type="term" value="P:tetrahydrofolate interconversion"/>
    <property type="evidence" value="ECO:0007669"/>
    <property type="project" value="UniProtKB-UniPathway"/>
</dbReference>
<accession>A0A558BXB8</accession>
<evidence type="ECO:0000256" key="9">
    <source>
        <dbReference type="ARBA" id="ARBA00023167"/>
    </source>
</evidence>
<reference evidence="13 14" key="1">
    <citation type="submission" date="2019-07" db="EMBL/GenBank/DDBJ databases">
        <title>Hymenobacter sp. straun FUR1 Genome sequencing and assembly.</title>
        <authorList>
            <person name="Chhetri G."/>
        </authorList>
    </citation>
    <scope>NUCLEOTIDE SEQUENCE [LARGE SCALE GENOMIC DNA]</scope>
    <source>
        <strain evidence="13 14">Fur1</strain>
    </source>
</reference>
<dbReference type="InterPro" id="IPR003171">
    <property type="entry name" value="Mehydrof_redctse-like"/>
</dbReference>
<dbReference type="Gene3D" id="3.20.20.220">
    <property type="match status" value="1"/>
</dbReference>